<evidence type="ECO:0000256" key="1">
    <source>
        <dbReference type="ARBA" id="ARBA00023015"/>
    </source>
</evidence>
<dbReference type="SUPFAM" id="SSF47413">
    <property type="entry name" value="lambda repressor-like DNA-binding domains"/>
    <property type="match status" value="1"/>
</dbReference>
<dbReference type="SUPFAM" id="SSF53822">
    <property type="entry name" value="Periplasmic binding protein-like I"/>
    <property type="match status" value="1"/>
</dbReference>
<organism evidence="5 6">
    <name type="scientific">Streptomyces hoynatensis</name>
    <dbReference type="NCBI Taxonomy" id="1141874"/>
    <lineage>
        <taxon>Bacteria</taxon>
        <taxon>Bacillati</taxon>
        <taxon>Actinomycetota</taxon>
        <taxon>Actinomycetes</taxon>
        <taxon>Kitasatosporales</taxon>
        <taxon>Streptomycetaceae</taxon>
        <taxon>Streptomyces</taxon>
    </lineage>
</organism>
<comment type="caution">
    <text evidence="5">The sequence shown here is derived from an EMBL/GenBank/DDBJ whole genome shotgun (WGS) entry which is preliminary data.</text>
</comment>
<keyword evidence="1" id="KW-0805">Transcription regulation</keyword>
<evidence type="ECO:0000313" key="5">
    <source>
        <dbReference type="EMBL" id="RKN45028.1"/>
    </source>
</evidence>
<dbReference type="InterPro" id="IPR000843">
    <property type="entry name" value="HTH_LacI"/>
</dbReference>
<dbReference type="SMART" id="SM00354">
    <property type="entry name" value="HTH_LACI"/>
    <property type="match status" value="1"/>
</dbReference>
<evidence type="ECO:0000259" key="4">
    <source>
        <dbReference type="PROSITE" id="PS50932"/>
    </source>
</evidence>
<keyword evidence="6" id="KW-1185">Reference proteome</keyword>
<evidence type="ECO:0000256" key="2">
    <source>
        <dbReference type="ARBA" id="ARBA00023125"/>
    </source>
</evidence>
<keyword evidence="2 5" id="KW-0238">DNA-binding</keyword>
<dbReference type="EMBL" id="RBAL01000003">
    <property type="protein sequence ID" value="RKN45028.1"/>
    <property type="molecule type" value="Genomic_DNA"/>
</dbReference>
<dbReference type="CDD" id="cd01392">
    <property type="entry name" value="HTH_LacI"/>
    <property type="match status" value="1"/>
</dbReference>
<dbReference type="InterPro" id="IPR028082">
    <property type="entry name" value="Peripla_BP_I"/>
</dbReference>
<dbReference type="Gene3D" id="1.10.260.40">
    <property type="entry name" value="lambda repressor-like DNA-binding domains"/>
    <property type="match status" value="1"/>
</dbReference>
<proteinExistence type="predicted"/>
<protein>
    <submittedName>
        <fullName evidence="5">LacI family DNA-binding transcriptional regulator</fullName>
    </submittedName>
</protein>
<keyword evidence="3" id="KW-0804">Transcription</keyword>
<dbReference type="RefSeq" id="WP_120677015.1">
    <property type="nucleotide sequence ID" value="NZ_RBAL01000003.1"/>
</dbReference>
<dbReference type="OrthoDB" id="3227375at2"/>
<dbReference type="Pfam" id="PF13377">
    <property type="entry name" value="Peripla_BP_3"/>
    <property type="match status" value="1"/>
</dbReference>
<feature type="domain" description="HTH lacI-type" evidence="4">
    <location>
        <begin position="6"/>
        <end position="60"/>
    </location>
</feature>
<gene>
    <name evidence="5" type="ORF">D7294_08015</name>
</gene>
<evidence type="ECO:0000256" key="3">
    <source>
        <dbReference type="ARBA" id="ARBA00023163"/>
    </source>
</evidence>
<dbReference type="PROSITE" id="PS50932">
    <property type="entry name" value="HTH_LACI_2"/>
    <property type="match status" value="1"/>
</dbReference>
<dbReference type="Gene3D" id="3.40.50.2300">
    <property type="match status" value="2"/>
</dbReference>
<dbReference type="PANTHER" id="PTHR30146">
    <property type="entry name" value="LACI-RELATED TRANSCRIPTIONAL REPRESSOR"/>
    <property type="match status" value="1"/>
</dbReference>
<dbReference type="Proteomes" id="UP000272474">
    <property type="component" value="Unassembled WGS sequence"/>
</dbReference>
<dbReference type="InterPro" id="IPR046335">
    <property type="entry name" value="LacI/GalR-like_sensor"/>
</dbReference>
<dbReference type="GO" id="GO:0003700">
    <property type="term" value="F:DNA-binding transcription factor activity"/>
    <property type="evidence" value="ECO:0007669"/>
    <property type="project" value="TreeGrafter"/>
</dbReference>
<accession>A0A3A9Z9Y1</accession>
<dbReference type="PRINTS" id="PR00036">
    <property type="entry name" value="HTHLACI"/>
</dbReference>
<dbReference type="PANTHER" id="PTHR30146:SF153">
    <property type="entry name" value="LACTOSE OPERON REPRESSOR"/>
    <property type="match status" value="1"/>
</dbReference>
<dbReference type="Pfam" id="PF00356">
    <property type="entry name" value="LacI"/>
    <property type="match status" value="1"/>
</dbReference>
<dbReference type="InterPro" id="IPR010982">
    <property type="entry name" value="Lambda_DNA-bd_dom_sf"/>
</dbReference>
<dbReference type="AlphaFoldDB" id="A0A3A9Z9Y1"/>
<sequence>MAHTKVTITAIAREAGVSVATVSRVVNGRADVGRQTRERVQELLRRHGYRPRAGTRRGRAALVEVVFHQLGPHAGEILRGVERTAAPAGIGTAVSVVPYETTGPDRRQWLAGLRRRAPSGVILATWGLDPALHGELRRLGVPLVMVDLVGWSGAELPSVGATNWAAGRTATEHLLRLGHRRIGFIAGPPRLPCNTARQAGYREALRTAGLPVEDRLTVGADYANADPRSSLEACRRLMALPQPPTAVFASCDEMALGAREALRGLGLRVPQDVSMVGLDDLPATRLPATRLTTVRQPLREMGAVAFRALRRLSRGDRLDVPRVELATELVVRSTTAPPPPATAR</sequence>
<evidence type="ECO:0000313" key="6">
    <source>
        <dbReference type="Proteomes" id="UP000272474"/>
    </source>
</evidence>
<name>A0A3A9Z9Y1_9ACTN</name>
<dbReference type="GO" id="GO:0000976">
    <property type="term" value="F:transcription cis-regulatory region binding"/>
    <property type="evidence" value="ECO:0007669"/>
    <property type="project" value="TreeGrafter"/>
</dbReference>
<reference evidence="5 6" key="1">
    <citation type="journal article" date="2014" name="Int. J. Syst. Evol. Microbiol.">
        <title>Streptomyces hoynatensis sp. nov., isolated from deep marine sediment.</title>
        <authorList>
            <person name="Veyisoglu A."/>
            <person name="Sahin N."/>
        </authorList>
    </citation>
    <scope>NUCLEOTIDE SEQUENCE [LARGE SCALE GENOMIC DNA]</scope>
    <source>
        <strain evidence="5 6">KCTC 29097</strain>
    </source>
</reference>